<dbReference type="PROSITE" id="PS01124">
    <property type="entry name" value="HTH_ARAC_FAMILY_2"/>
    <property type="match status" value="1"/>
</dbReference>
<reference evidence="5" key="1">
    <citation type="submission" date="2022-08" db="EMBL/GenBank/DDBJ databases">
        <authorList>
            <person name="Deng Y."/>
            <person name="Han X.-F."/>
            <person name="Zhang Y.-Q."/>
        </authorList>
    </citation>
    <scope>NUCLEOTIDE SEQUENCE</scope>
    <source>
        <strain evidence="5">CPCC 203386</strain>
    </source>
</reference>
<keyword evidence="1" id="KW-0805">Transcription regulation</keyword>
<proteinExistence type="predicted"/>
<comment type="caution">
    <text evidence="5">The sequence shown here is derived from an EMBL/GenBank/DDBJ whole genome shotgun (WGS) entry which is preliminary data.</text>
</comment>
<dbReference type="Proteomes" id="UP001165586">
    <property type="component" value="Unassembled WGS sequence"/>
</dbReference>
<organism evidence="5 6">
    <name type="scientific">Herbiconiux daphne</name>
    <dbReference type="NCBI Taxonomy" id="2970914"/>
    <lineage>
        <taxon>Bacteria</taxon>
        <taxon>Bacillati</taxon>
        <taxon>Actinomycetota</taxon>
        <taxon>Actinomycetes</taxon>
        <taxon>Micrococcales</taxon>
        <taxon>Microbacteriaceae</taxon>
        <taxon>Herbiconiux</taxon>
    </lineage>
</organism>
<evidence type="ECO:0000256" key="1">
    <source>
        <dbReference type="ARBA" id="ARBA00023015"/>
    </source>
</evidence>
<protein>
    <submittedName>
        <fullName evidence="5">Helix-turn-helix domain-containing protein</fullName>
    </submittedName>
</protein>
<keyword evidence="3" id="KW-0804">Transcription</keyword>
<evidence type="ECO:0000256" key="3">
    <source>
        <dbReference type="ARBA" id="ARBA00023163"/>
    </source>
</evidence>
<gene>
    <name evidence="5" type="ORF">N1032_03640</name>
</gene>
<evidence type="ECO:0000256" key="2">
    <source>
        <dbReference type="ARBA" id="ARBA00023125"/>
    </source>
</evidence>
<dbReference type="SMART" id="SM00342">
    <property type="entry name" value="HTH_ARAC"/>
    <property type="match status" value="1"/>
</dbReference>
<sequence length="244" mass="25487">MTHRDPAPQIVRVTGLGGTPPITPPDVWIEVIGTTIRLVPMSQSPATPGGTGDADGTLVEIELLWLTGAESAVIEQGAIDGSAGLGGAIAALVLGMPRAAGAPHALLRRQIAVTVRGVVSAVASERVEAGTASATPQQQLVVRAMQLVNSGLDDPLLTSRTIADRLGVSLRTLQVAFRDSGPSPSALIWALRLERAQLEVAASAEPLTRPEAVAVGTRWGFRGAAHFTRAYERRYGVRLGRSSD</sequence>
<dbReference type="Gene3D" id="1.10.10.60">
    <property type="entry name" value="Homeodomain-like"/>
    <property type="match status" value="1"/>
</dbReference>
<dbReference type="InterPro" id="IPR018060">
    <property type="entry name" value="HTH_AraC"/>
</dbReference>
<keyword evidence="2" id="KW-0238">DNA-binding</keyword>
<dbReference type="InterPro" id="IPR050204">
    <property type="entry name" value="AraC_XylS_family_regulators"/>
</dbReference>
<evidence type="ECO:0000259" key="4">
    <source>
        <dbReference type="PROSITE" id="PS01124"/>
    </source>
</evidence>
<dbReference type="RefSeq" id="WP_259537492.1">
    <property type="nucleotide sequence ID" value="NZ_JANLCJ010000001.1"/>
</dbReference>
<name>A0ABT2GXZ7_9MICO</name>
<feature type="domain" description="HTH araC/xylS-type" evidence="4">
    <location>
        <begin position="142"/>
        <end position="244"/>
    </location>
</feature>
<evidence type="ECO:0000313" key="5">
    <source>
        <dbReference type="EMBL" id="MCS5732834.1"/>
    </source>
</evidence>
<dbReference type="EMBL" id="JANLCJ010000001">
    <property type="protein sequence ID" value="MCS5732834.1"/>
    <property type="molecule type" value="Genomic_DNA"/>
</dbReference>
<dbReference type="Pfam" id="PF12833">
    <property type="entry name" value="HTH_18"/>
    <property type="match status" value="1"/>
</dbReference>
<keyword evidence="6" id="KW-1185">Reference proteome</keyword>
<accession>A0ABT2GXZ7</accession>
<evidence type="ECO:0000313" key="6">
    <source>
        <dbReference type="Proteomes" id="UP001165586"/>
    </source>
</evidence>
<dbReference type="PANTHER" id="PTHR46796">
    <property type="entry name" value="HTH-TYPE TRANSCRIPTIONAL ACTIVATOR RHAS-RELATED"/>
    <property type="match status" value="1"/>
</dbReference>
<dbReference type="PANTHER" id="PTHR46796:SF12">
    <property type="entry name" value="HTH-TYPE DNA-BINDING TRANSCRIPTIONAL ACTIVATOR EUTR"/>
    <property type="match status" value="1"/>
</dbReference>